<evidence type="ECO:0000256" key="1">
    <source>
        <dbReference type="ARBA" id="ARBA00006271"/>
    </source>
</evidence>
<dbReference type="EMBL" id="FNLO01000007">
    <property type="protein sequence ID" value="SDV49316.1"/>
    <property type="molecule type" value="Genomic_DNA"/>
</dbReference>
<dbReference type="PANTHER" id="PTHR11361:SF34">
    <property type="entry name" value="DNA MISMATCH REPAIR PROTEIN MSH1, MITOCHONDRIAL"/>
    <property type="match status" value="1"/>
</dbReference>
<evidence type="ECO:0000256" key="9">
    <source>
        <dbReference type="HAMAP-Rule" id="MF_00096"/>
    </source>
</evidence>
<dbReference type="FunFam" id="3.40.1170.10:FF:000001">
    <property type="entry name" value="DNA mismatch repair protein MutS"/>
    <property type="match status" value="1"/>
</dbReference>
<comment type="similarity">
    <text evidence="1 9 10">Belongs to the DNA mismatch repair MutS family.</text>
</comment>
<keyword evidence="5 9" id="KW-0067">ATP-binding</keyword>
<dbReference type="Pfam" id="PF00488">
    <property type="entry name" value="MutS_V"/>
    <property type="match status" value="1"/>
</dbReference>
<dbReference type="InterPro" id="IPR007696">
    <property type="entry name" value="DNA_mismatch_repair_MutS_core"/>
</dbReference>
<keyword evidence="3 9" id="KW-0547">Nucleotide-binding</keyword>
<dbReference type="InterPro" id="IPR045076">
    <property type="entry name" value="MutS"/>
</dbReference>
<evidence type="ECO:0000256" key="4">
    <source>
        <dbReference type="ARBA" id="ARBA00022763"/>
    </source>
</evidence>
<dbReference type="Pfam" id="PF01624">
    <property type="entry name" value="MutS_I"/>
    <property type="match status" value="1"/>
</dbReference>
<keyword evidence="6 9" id="KW-0238">DNA-binding</keyword>
<dbReference type="AlphaFoldDB" id="A0A1H2PR16"/>
<dbReference type="InterPro" id="IPR007861">
    <property type="entry name" value="DNA_mismatch_repair_MutS_clamp"/>
</dbReference>
<dbReference type="SUPFAM" id="SSF52540">
    <property type="entry name" value="P-loop containing nucleoside triphosphate hydrolases"/>
    <property type="match status" value="1"/>
</dbReference>
<evidence type="ECO:0000256" key="5">
    <source>
        <dbReference type="ARBA" id="ARBA00022840"/>
    </source>
</evidence>
<dbReference type="Gene3D" id="3.40.50.300">
    <property type="entry name" value="P-loop containing nucleotide triphosphate hydrolases"/>
    <property type="match status" value="1"/>
</dbReference>
<dbReference type="SUPFAM" id="SSF53150">
    <property type="entry name" value="DNA repair protein MutS, domain II"/>
    <property type="match status" value="1"/>
</dbReference>
<dbReference type="PANTHER" id="PTHR11361">
    <property type="entry name" value="DNA MISMATCH REPAIR PROTEIN MUTS FAMILY MEMBER"/>
    <property type="match status" value="1"/>
</dbReference>
<dbReference type="NCBIfam" id="NF003810">
    <property type="entry name" value="PRK05399.1"/>
    <property type="match status" value="1"/>
</dbReference>
<reference evidence="14" key="1">
    <citation type="submission" date="2016-09" db="EMBL/GenBank/DDBJ databases">
        <authorList>
            <person name="Varghese N."/>
            <person name="Submissions S."/>
        </authorList>
    </citation>
    <scope>NUCLEOTIDE SEQUENCE [LARGE SCALE GENOMIC DNA]</scope>
    <source>
        <strain evidence="14">JS23</strain>
    </source>
</reference>
<evidence type="ECO:0000256" key="6">
    <source>
        <dbReference type="ARBA" id="ARBA00023125"/>
    </source>
</evidence>
<feature type="binding site" evidence="9">
    <location>
        <begin position="678"/>
        <end position="685"/>
    </location>
    <ligand>
        <name>ATP</name>
        <dbReference type="ChEBI" id="CHEBI:30616"/>
    </ligand>
</feature>
<evidence type="ECO:0000256" key="2">
    <source>
        <dbReference type="ARBA" id="ARBA00021982"/>
    </source>
</evidence>
<evidence type="ECO:0000313" key="13">
    <source>
        <dbReference type="EMBL" id="SDV49316.1"/>
    </source>
</evidence>
<evidence type="ECO:0000256" key="7">
    <source>
        <dbReference type="ARBA" id="ARBA00023204"/>
    </source>
</evidence>
<dbReference type="Proteomes" id="UP000243719">
    <property type="component" value="Unassembled WGS sequence"/>
</dbReference>
<dbReference type="Gene3D" id="6.10.140.430">
    <property type="match status" value="1"/>
</dbReference>
<dbReference type="SMART" id="SM00533">
    <property type="entry name" value="MUTSd"/>
    <property type="match status" value="1"/>
</dbReference>
<dbReference type="Pfam" id="PF05190">
    <property type="entry name" value="MutS_IV"/>
    <property type="match status" value="1"/>
</dbReference>
<keyword evidence="4 9" id="KW-0227">DNA damage</keyword>
<dbReference type="Gene3D" id="3.40.1170.10">
    <property type="entry name" value="DNA repair protein MutS, domain I"/>
    <property type="match status" value="1"/>
</dbReference>
<dbReference type="InterPro" id="IPR007695">
    <property type="entry name" value="DNA_mismatch_repair_MutS-lik_N"/>
</dbReference>
<dbReference type="InterPro" id="IPR027417">
    <property type="entry name" value="P-loop_NTPase"/>
</dbReference>
<dbReference type="InterPro" id="IPR005748">
    <property type="entry name" value="DNA_mismatch_repair_MutS"/>
</dbReference>
<feature type="region of interest" description="Disordered" evidence="11">
    <location>
        <begin position="860"/>
        <end position="920"/>
    </location>
</feature>
<proteinExistence type="inferred from homology"/>
<dbReference type="InterPro" id="IPR017261">
    <property type="entry name" value="DNA_mismatch_repair_MutS/MSH"/>
</dbReference>
<name>A0A1H2PR16_9BURK</name>
<feature type="region of interest" description="Disordered" evidence="11">
    <location>
        <begin position="1"/>
        <end position="33"/>
    </location>
</feature>
<sequence length="998" mass="107766">MPRPTQDPAVARSCTLPTRVGASQEDGNGGTTVTEQAPEAIEATNAPARPQGAGAAKAALTPMMQQYFKIKDAHPDTLVFYRMGDFYELFFEDAKKAARLLDVTLTQRGTLNGQPIPMCGVPHHAVEQHLAKLVKIGESAAICEQIGDPATSKGPVERKVVRIVTPGTLTDAALLAERHDVYLLSLAPRRGKRGNLLGYGLAWLSLTNGALRLAEIDTRALASTLERIRPAETLLPDDPQLDDIVAHSANLGAIARLPVWHFEPSSGHERLCQQLKVANLTAFGAEQLGGACGAAGALLRYAAATQGQQLRHVLSLRVDVDSDYIGLDPATRRNLELTETLRGQSAPTLLSELDSCQSAMGSRLLRHWLHHVPRDPSTGRHRHQAIDTLLDHACGATLDALRAGLRRIADIERITARLALGTARPRDLSCLRDTLAALPALHPQLDGVALASPLLGQLRDGLSVPNDALTLLQRAVASEPAVQLRDGGVIATGFDAELDELRDLSSNCSQFLLDLEVRERARTGITTLRVEYNRVHGFYIEVTRAQADKVPEDYRRRQTLKNAERYITPELKAFEDKALSAQERALARERMLYDTLLQALLPAIPDCQRIAAALAELDVLAALAERASTLGWTAPSLDDTPGIDIKAGRHAVVERQIENFVANDCRLDNGRRMLLVTGPNMGGKSTFMRQTALIVLLAYLGSYVPADAARIGPVDRIFTRIGAADDLAGGRSTFMVEMTEAATILNESTESSLVLMDEIGRGTSTFDGLALAWAIARHLLTRNRCFCLFATHYFELTRLPQTFEQAANVHLSAVEHQDGIVFLHTVDEGPASQSYGLQVAQLAGVPPAVIRQARRQLSELEMRSQGAPSPQMDLFGQDASAADDGDSTDNAAHHVSEALHHGDETTRGGERAAERNGTSSVVPAAVAPAGQAALVSAGTASHPVIERLRAIDVDDLRPRDALDLLYTLRALADGDAGLAPRKDTRDDARHSAPETAAN</sequence>
<dbReference type="SMART" id="SM00534">
    <property type="entry name" value="MUTSac"/>
    <property type="match status" value="1"/>
</dbReference>
<dbReference type="InterPro" id="IPR036187">
    <property type="entry name" value="DNA_mismatch_repair_MutS_sf"/>
</dbReference>
<gene>
    <name evidence="9" type="primary">mutS</name>
    <name evidence="13" type="ORF">SAMN05216551_107235</name>
</gene>
<dbReference type="Gene3D" id="1.10.1420.10">
    <property type="match status" value="2"/>
</dbReference>
<dbReference type="NCBIfam" id="TIGR01070">
    <property type="entry name" value="mutS1"/>
    <property type="match status" value="1"/>
</dbReference>
<dbReference type="GO" id="GO:0005829">
    <property type="term" value="C:cytosol"/>
    <property type="evidence" value="ECO:0007669"/>
    <property type="project" value="TreeGrafter"/>
</dbReference>
<dbReference type="InterPro" id="IPR016151">
    <property type="entry name" value="DNA_mismatch_repair_MutS_N"/>
</dbReference>
<dbReference type="SUPFAM" id="SSF55271">
    <property type="entry name" value="DNA repair protein MutS, domain I"/>
    <property type="match status" value="1"/>
</dbReference>
<evidence type="ECO:0000256" key="11">
    <source>
        <dbReference type="SAM" id="MobiDB-lite"/>
    </source>
</evidence>
<evidence type="ECO:0000313" key="14">
    <source>
        <dbReference type="Proteomes" id="UP000243719"/>
    </source>
</evidence>
<dbReference type="Pfam" id="PF05188">
    <property type="entry name" value="MutS_II"/>
    <property type="match status" value="1"/>
</dbReference>
<dbReference type="GO" id="GO:0003684">
    <property type="term" value="F:damaged DNA binding"/>
    <property type="evidence" value="ECO:0007669"/>
    <property type="project" value="UniProtKB-UniRule"/>
</dbReference>
<dbReference type="GO" id="GO:0006298">
    <property type="term" value="P:mismatch repair"/>
    <property type="evidence" value="ECO:0007669"/>
    <property type="project" value="UniProtKB-UniRule"/>
</dbReference>
<dbReference type="CDD" id="cd03284">
    <property type="entry name" value="ABC_MutS1"/>
    <property type="match status" value="1"/>
</dbReference>
<dbReference type="InterPro" id="IPR036678">
    <property type="entry name" value="MutS_con_dom_sf"/>
</dbReference>
<evidence type="ECO:0000256" key="3">
    <source>
        <dbReference type="ARBA" id="ARBA00022741"/>
    </source>
</evidence>
<dbReference type="GO" id="GO:0140664">
    <property type="term" value="F:ATP-dependent DNA damage sensor activity"/>
    <property type="evidence" value="ECO:0007669"/>
    <property type="project" value="InterPro"/>
</dbReference>
<dbReference type="GO" id="GO:0030983">
    <property type="term" value="F:mismatched DNA binding"/>
    <property type="evidence" value="ECO:0007669"/>
    <property type="project" value="InterPro"/>
</dbReference>
<evidence type="ECO:0000259" key="12">
    <source>
        <dbReference type="PROSITE" id="PS00486"/>
    </source>
</evidence>
<keyword evidence="7 9" id="KW-0234">DNA repair</keyword>
<evidence type="ECO:0000256" key="10">
    <source>
        <dbReference type="RuleBase" id="RU003756"/>
    </source>
</evidence>
<organism evidence="13 14">
    <name type="scientific">Chitinasiproducens palmae</name>
    <dbReference type="NCBI Taxonomy" id="1770053"/>
    <lineage>
        <taxon>Bacteria</taxon>
        <taxon>Pseudomonadati</taxon>
        <taxon>Pseudomonadota</taxon>
        <taxon>Betaproteobacteria</taxon>
        <taxon>Burkholderiales</taxon>
        <taxon>Burkholderiaceae</taxon>
        <taxon>Chitinasiproducens</taxon>
    </lineage>
</organism>
<dbReference type="STRING" id="1770053.SAMN05216551_107235"/>
<dbReference type="PIRSF" id="PIRSF037677">
    <property type="entry name" value="DNA_mis_repair_Msh6"/>
    <property type="match status" value="1"/>
</dbReference>
<keyword evidence="14" id="KW-1185">Reference proteome</keyword>
<dbReference type="SUPFAM" id="SSF48334">
    <property type="entry name" value="DNA repair protein MutS, domain III"/>
    <property type="match status" value="1"/>
</dbReference>
<feature type="domain" description="DNA mismatch repair proteins mutS family" evidence="12">
    <location>
        <begin position="752"/>
        <end position="768"/>
    </location>
</feature>
<dbReference type="PROSITE" id="PS00486">
    <property type="entry name" value="DNA_MISMATCH_REPAIR_2"/>
    <property type="match status" value="1"/>
</dbReference>
<dbReference type="Pfam" id="PF05192">
    <property type="entry name" value="MutS_III"/>
    <property type="match status" value="1"/>
</dbReference>
<dbReference type="InterPro" id="IPR007860">
    <property type="entry name" value="DNA_mmatch_repair_MutS_con_dom"/>
</dbReference>
<evidence type="ECO:0000256" key="8">
    <source>
        <dbReference type="ARBA" id="ARBA00024647"/>
    </source>
</evidence>
<feature type="compositionally biased region" description="Basic and acidic residues" evidence="11">
    <location>
        <begin position="980"/>
        <end position="992"/>
    </location>
</feature>
<feature type="region of interest" description="Disordered" evidence="11">
    <location>
        <begin position="975"/>
        <end position="998"/>
    </location>
</feature>
<protein>
    <recommendedName>
        <fullName evidence="2 9">DNA mismatch repair protein MutS</fullName>
    </recommendedName>
</protein>
<dbReference type="InterPro" id="IPR000432">
    <property type="entry name" value="DNA_mismatch_repair_MutS_C"/>
</dbReference>
<dbReference type="HAMAP" id="MF_00096">
    <property type="entry name" value="MutS"/>
    <property type="match status" value="1"/>
</dbReference>
<comment type="function">
    <text evidence="8 9">This protein is involved in the repair of mismatches in DNA. It is possible that it carries out the mismatch recognition step. This protein has a weak ATPase activity.</text>
</comment>
<dbReference type="Gene3D" id="3.30.420.110">
    <property type="entry name" value="MutS, connector domain"/>
    <property type="match status" value="1"/>
</dbReference>
<dbReference type="GO" id="GO:0005524">
    <property type="term" value="F:ATP binding"/>
    <property type="evidence" value="ECO:0007669"/>
    <property type="project" value="UniProtKB-UniRule"/>
</dbReference>
<accession>A0A1H2PR16</accession>
<feature type="compositionally biased region" description="Basic and acidic residues" evidence="11">
    <location>
        <begin position="891"/>
        <end position="914"/>
    </location>
</feature>